<evidence type="ECO:0000256" key="1">
    <source>
        <dbReference type="SAM" id="MobiDB-lite"/>
    </source>
</evidence>
<name>A0A0S3S3D3_PHAAN</name>
<dbReference type="AlphaFoldDB" id="A0A0S3S3D3"/>
<organism evidence="2 3">
    <name type="scientific">Vigna angularis var. angularis</name>
    <dbReference type="NCBI Taxonomy" id="157739"/>
    <lineage>
        <taxon>Eukaryota</taxon>
        <taxon>Viridiplantae</taxon>
        <taxon>Streptophyta</taxon>
        <taxon>Embryophyta</taxon>
        <taxon>Tracheophyta</taxon>
        <taxon>Spermatophyta</taxon>
        <taxon>Magnoliopsida</taxon>
        <taxon>eudicotyledons</taxon>
        <taxon>Gunneridae</taxon>
        <taxon>Pentapetalae</taxon>
        <taxon>rosids</taxon>
        <taxon>fabids</taxon>
        <taxon>Fabales</taxon>
        <taxon>Fabaceae</taxon>
        <taxon>Papilionoideae</taxon>
        <taxon>50 kb inversion clade</taxon>
        <taxon>NPAAA clade</taxon>
        <taxon>indigoferoid/millettioid clade</taxon>
        <taxon>Phaseoleae</taxon>
        <taxon>Vigna</taxon>
    </lineage>
</organism>
<keyword evidence="3" id="KW-1185">Reference proteome</keyword>
<dbReference type="Proteomes" id="UP000291084">
    <property type="component" value="Chromosome 5"/>
</dbReference>
<sequence>MVVQVVRQNNLAATSNSILHRNCECSTGLLKHAYSSLNEEKHVTNQEYMELQSPLKKLPRTEGGPGHEPGYSGGPGSSGSLILTLLAEDEPNTHLFTIVEDVTHLNSLKGKDRAESYRHLAIYIQTTKIFDWWLPQCS</sequence>
<dbReference type="EMBL" id="AP015038">
    <property type="protein sequence ID" value="BAT87352.1"/>
    <property type="molecule type" value="Genomic_DNA"/>
</dbReference>
<protein>
    <submittedName>
        <fullName evidence="2">Uncharacterized protein</fullName>
    </submittedName>
</protein>
<feature type="region of interest" description="Disordered" evidence="1">
    <location>
        <begin position="53"/>
        <end position="77"/>
    </location>
</feature>
<gene>
    <name evidence="2" type="primary">Vigan.05G071300</name>
    <name evidence="2" type="ORF">VIGAN_05071300</name>
</gene>
<accession>A0A0S3S3D3</accession>
<evidence type="ECO:0000313" key="2">
    <source>
        <dbReference type="EMBL" id="BAT87352.1"/>
    </source>
</evidence>
<feature type="compositionally biased region" description="Gly residues" evidence="1">
    <location>
        <begin position="63"/>
        <end position="77"/>
    </location>
</feature>
<evidence type="ECO:0000313" key="3">
    <source>
        <dbReference type="Proteomes" id="UP000291084"/>
    </source>
</evidence>
<proteinExistence type="predicted"/>
<reference evidence="2 3" key="1">
    <citation type="journal article" date="2015" name="Sci. Rep.">
        <title>The power of single molecule real-time sequencing technology in the de novo assembly of a eukaryotic genome.</title>
        <authorList>
            <person name="Sakai H."/>
            <person name="Naito K."/>
            <person name="Ogiso-Tanaka E."/>
            <person name="Takahashi Y."/>
            <person name="Iseki K."/>
            <person name="Muto C."/>
            <person name="Satou K."/>
            <person name="Teruya K."/>
            <person name="Shiroma A."/>
            <person name="Shimoji M."/>
            <person name="Hirano T."/>
            <person name="Itoh T."/>
            <person name="Kaga A."/>
            <person name="Tomooka N."/>
        </authorList>
    </citation>
    <scope>NUCLEOTIDE SEQUENCE [LARGE SCALE GENOMIC DNA]</scope>
    <source>
        <strain evidence="3">cv. Shumari</strain>
    </source>
</reference>